<protein>
    <submittedName>
        <fullName evidence="2">PIR protein</fullName>
    </submittedName>
</protein>
<evidence type="ECO:0000313" key="3">
    <source>
        <dbReference type="Proteomes" id="UP000242942"/>
    </source>
</evidence>
<sequence length="319" mass="38157">MADPKDFKPFLKSTKHYKYLDENYETVARPDKCILLRNEFNEYPNIYKFCMRLRGNLDYFEQLKSDNLFEKDKCQYFNCWIYDNLLKLGFDLDNTNSSSIINKIKQYFSEYDVPKDYQCELFDVDTNKYKKMKTLYDYALDFSIILFYIKEHGCSKENDKYVKNIRAIYEEVKSNCSKTDKESYCIVWEHINKVYKYENILELECKNIYDENPSLEAQEERQRGPQGDLEPERDTYLNASSNIGIALFFPFFGILITVLILYKFTPLRHKIHTFLRKNNLLSENMDNEIEGESLEGTSQYTERNSNGVRYFIDYQGAYD</sequence>
<keyword evidence="1" id="KW-1133">Transmembrane helix</keyword>
<organism evidence="2 3">
    <name type="scientific">Plasmodium ovale</name>
    <name type="common">malaria parasite P. ovale</name>
    <dbReference type="NCBI Taxonomy" id="36330"/>
    <lineage>
        <taxon>Eukaryota</taxon>
        <taxon>Sar</taxon>
        <taxon>Alveolata</taxon>
        <taxon>Apicomplexa</taxon>
        <taxon>Aconoidasida</taxon>
        <taxon>Haemosporida</taxon>
        <taxon>Plasmodiidae</taxon>
        <taxon>Plasmodium</taxon>
        <taxon>Plasmodium (Plasmodium)</taxon>
    </lineage>
</organism>
<dbReference type="InterPro" id="IPR008780">
    <property type="entry name" value="Plasmodium_Vir"/>
</dbReference>
<dbReference type="AlphaFoldDB" id="A0A1D3JD78"/>
<gene>
    <name evidence="2" type="primary">PocGH01_00140400</name>
    <name evidence="2" type="ORF">POCGH01_00140400</name>
</gene>
<reference evidence="2 3" key="1">
    <citation type="submission" date="2016-06" db="EMBL/GenBank/DDBJ databases">
        <authorList>
            <consortium name="Pathogen Informatics"/>
        </authorList>
    </citation>
    <scope>NUCLEOTIDE SEQUENCE [LARGE SCALE GENOMIC DNA]</scope>
    <source>
        <strain evidence="2">PocGH01</strain>
    </source>
</reference>
<dbReference type="VEuPathDB" id="PlasmoDB:POWCR01_000166900"/>
<dbReference type="OrthoDB" id="388393at2759"/>
<keyword evidence="1" id="KW-0472">Membrane</keyword>
<evidence type="ECO:0000313" key="2">
    <source>
        <dbReference type="EMBL" id="SBT83687.1"/>
    </source>
</evidence>
<dbReference type="VEuPathDB" id="PlasmoDB:PocGH01_00140400"/>
<feature type="transmembrane region" description="Helical" evidence="1">
    <location>
        <begin position="243"/>
        <end position="262"/>
    </location>
</feature>
<dbReference type="EMBL" id="FLRI01000178">
    <property type="protein sequence ID" value="SBT83687.1"/>
    <property type="molecule type" value="Genomic_DNA"/>
</dbReference>
<keyword evidence="1" id="KW-0812">Transmembrane</keyword>
<keyword evidence="3" id="KW-1185">Reference proteome</keyword>
<evidence type="ECO:0000256" key="1">
    <source>
        <dbReference type="SAM" id="Phobius"/>
    </source>
</evidence>
<proteinExistence type="predicted"/>
<dbReference type="Pfam" id="PF05795">
    <property type="entry name" value="Plasmodium_Vir"/>
    <property type="match status" value="1"/>
</dbReference>
<accession>A0A1D3JD78</accession>
<dbReference type="Proteomes" id="UP000242942">
    <property type="component" value="Unassembled WGS sequence"/>
</dbReference>
<name>A0A1D3JD78_PLAOA</name>